<dbReference type="PROSITE" id="PS51917">
    <property type="entry name" value="PRU"/>
    <property type="match status" value="1"/>
</dbReference>
<organism evidence="8 9">
    <name type="scientific">Nadsonia fulvescens var. elongata DSM 6958</name>
    <dbReference type="NCBI Taxonomy" id="857566"/>
    <lineage>
        <taxon>Eukaryota</taxon>
        <taxon>Fungi</taxon>
        <taxon>Dikarya</taxon>
        <taxon>Ascomycota</taxon>
        <taxon>Saccharomycotina</taxon>
        <taxon>Dipodascomycetes</taxon>
        <taxon>Dipodascales</taxon>
        <taxon>Dipodascales incertae sedis</taxon>
        <taxon>Nadsonia</taxon>
    </lineage>
</organism>
<protein>
    <recommendedName>
        <fullName evidence="7">Pru domain-containing protein</fullName>
    </recommendedName>
</protein>
<keyword evidence="9" id="KW-1185">Reference proteome</keyword>
<evidence type="ECO:0000313" key="8">
    <source>
        <dbReference type="EMBL" id="ODQ64124.1"/>
    </source>
</evidence>
<dbReference type="AlphaFoldDB" id="A0A1E3PFZ0"/>
<dbReference type="GO" id="GO:0005737">
    <property type="term" value="C:cytoplasm"/>
    <property type="evidence" value="ECO:0007669"/>
    <property type="project" value="UniProtKB-SubCell"/>
</dbReference>
<proteinExistence type="predicted"/>
<evidence type="ECO:0000256" key="1">
    <source>
        <dbReference type="ARBA" id="ARBA00004123"/>
    </source>
</evidence>
<accession>A0A1E3PFZ0</accession>
<dbReference type="Proteomes" id="UP000095009">
    <property type="component" value="Unassembled WGS sequence"/>
</dbReference>
<dbReference type="PANTHER" id="PTHR12225">
    <property type="entry name" value="ADHESION REGULATING MOLECULE 1 110 KDA CELL MEMBRANE GLYCOPROTEIN"/>
    <property type="match status" value="1"/>
</dbReference>
<keyword evidence="5" id="KW-0539">Nucleus</keyword>
<dbReference type="InterPro" id="IPR044868">
    <property type="entry name" value="Rpn13/ADRM1_Pru"/>
</dbReference>
<evidence type="ECO:0000256" key="5">
    <source>
        <dbReference type="ARBA" id="ARBA00023242"/>
    </source>
</evidence>
<dbReference type="InterPro" id="IPR006773">
    <property type="entry name" value="Rpn13/ADRM1"/>
</dbReference>
<evidence type="ECO:0000256" key="2">
    <source>
        <dbReference type="ARBA" id="ARBA00004496"/>
    </source>
</evidence>
<evidence type="ECO:0000259" key="7">
    <source>
        <dbReference type="PROSITE" id="PS51917"/>
    </source>
</evidence>
<reference evidence="8 9" key="1">
    <citation type="journal article" date="2016" name="Proc. Natl. Acad. Sci. U.S.A.">
        <title>Comparative genomics of biotechnologically important yeasts.</title>
        <authorList>
            <person name="Riley R."/>
            <person name="Haridas S."/>
            <person name="Wolfe K.H."/>
            <person name="Lopes M.R."/>
            <person name="Hittinger C.T."/>
            <person name="Goeker M."/>
            <person name="Salamov A.A."/>
            <person name="Wisecaver J.H."/>
            <person name="Long T.M."/>
            <person name="Calvey C.H."/>
            <person name="Aerts A.L."/>
            <person name="Barry K.W."/>
            <person name="Choi C."/>
            <person name="Clum A."/>
            <person name="Coughlan A.Y."/>
            <person name="Deshpande S."/>
            <person name="Douglass A.P."/>
            <person name="Hanson S.J."/>
            <person name="Klenk H.-P."/>
            <person name="LaButti K.M."/>
            <person name="Lapidus A."/>
            <person name="Lindquist E.A."/>
            <person name="Lipzen A.M."/>
            <person name="Meier-Kolthoff J.P."/>
            <person name="Ohm R.A."/>
            <person name="Otillar R.P."/>
            <person name="Pangilinan J.L."/>
            <person name="Peng Y."/>
            <person name="Rokas A."/>
            <person name="Rosa C.A."/>
            <person name="Scheuner C."/>
            <person name="Sibirny A.A."/>
            <person name="Slot J.C."/>
            <person name="Stielow J.B."/>
            <person name="Sun H."/>
            <person name="Kurtzman C.P."/>
            <person name="Blackwell M."/>
            <person name="Grigoriev I.V."/>
            <person name="Jeffries T.W."/>
        </authorList>
    </citation>
    <scope>NUCLEOTIDE SEQUENCE [LARGE SCALE GENOMIC DNA]</scope>
    <source>
        <strain evidence="8 9">DSM 6958</strain>
    </source>
</reference>
<sequence>MGDLLTFKAGKVRYDETTKRATPLAGKGLVTVAHHEEDATFVSLVWERRGPGAVDSHDGSEETEREELLLFPGDAQWVHCKKCTTGRVFALKFKSSGDRLLFWLQEDNGQAEPGTLSAADNEISAVLNSLLNVLEENDGNDIVMEDKTGENTAALEDTLSTTNTGISIPILSITDALPISSFVAHIRSLPEQALKPYYDLMPETFEHTRENLIKVIQTPQFFSSVDTLSSVFRDSAGIGSLVASQLGYPYQGEGIEGFLNGARESGLRESENDRVAKDQEDVMEE</sequence>
<dbReference type="Gene3D" id="1.10.2020.20">
    <property type="match status" value="1"/>
</dbReference>
<evidence type="ECO:0000256" key="3">
    <source>
        <dbReference type="ARBA" id="ARBA00022490"/>
    </source>
</evidence>
<feature type="region of interest" description="Disordered" evidence="6">
    <location>
        <begin position="265"/>
        <end position="285"/>
    </location>
</feature>
<comment type="subcellular location">
    <subcellularLocation>
        <location evidence="2">Cytoplasm</location>
    </subcellularLocation>
    <subcellularLocation>
        <location evidence="1">Nucleus</location>
    </subcellularLocation>
</comment>
<dbReference type="Gene3D" id="2.30.29.70">
    <property type="entry name" value="Proteasomal ubiquitin receptor Rpn13/ADRM1"/>
    <property type="match status" value="1"/>
</dbReference>
<dbReference type="Pfam" id="PF04683">
    <property type="entry name" value="Rpn13_ADRM1_Pru"/>
    <property type="match status" value="1"/>
</dbReference>
<dbReference type="GO" id="GO:0070628">
    <property type="term" value="F:proteasome binding"/>
    <property type="evidence" value="ECO:0007669"/>
    <property type="project" value="TreeGrafter"/>
</dbReference>
<evidence type="ECO:0000256" key="6">
    <source>
        <dbReference type="SAM" id="MobiDB-lite"/>
    </source>
</evidence>
<name>A0A1E3PFZ0_9ASCO</name>
<dbReference type="InterPro" id="IPR038633">
    <property type="entry name" value="Rpn13/ADRM1_Pru_sf"/>
</dbReference>
<dbReference type="GO" id="GO:0008541">
    <property type="term" value="C:proteasome regulatory particle, lid subcomplex"/>
    <property type="evidence" value="ECO:0007669"/>
    <property type="project" value="TreeGrafter"/>
</dbReference>
<gene>
    <name evidence="8" type="ORF">NADFUDRAFT_27645</name>
</gene>
<evidence type="ECO:0000256" key="4">
    <source>
        <dbReference type="ARBA" id="ARBA00022942"/>
    </source>
</evidence>
<dbReference type="STRING" id="857566.A0A1E3PFZ0"/>
<dbReference type="OrthoDB" id="340431at2759"/>
<keyword evidence="3" id="KW-0963">Cytoplasm</keyword>
<feature type="domain" description="Pru" evidence="7">
    <location>
        <begin position="1"/>
        <end position="134"/>
    </location>
</feature>
<dbReference type="InterPro" id="IPR038108">
    <property type="entry name" value="RPN13_DEUBAD_sf"/>
</dbReference>
<dbReference type="GO" id="GO:0061133">
    <property type="term" value="F:endopeptidase activator activity"/>
    <property type="evidence" value="ECO:0007669"/>
    <property type="project" value="TreeGrafter"/>
</dbReference>
<dbReference type="EMBL" id="KV454413">
    <property type="protein sequence ID" value="ODQ64124.1"/>
    <property type="molecule type" value="Genomic_DNA"/>
</dbReference>
<dbReference type="GO" id="GO:0005634">
    <property type="term" value="C:nucleus"/>
    <property type="evidence" value="ECO:0007669"/>
    <property type="project" value="UniProtKB-SubCell"/>
</dbReference>
<keyword evidence="4" id="KW-0647">Proteasome</keyword>
<dbReference type="PANTHER" id="PTHR12225:SF0">
    <property type="entry name" value="PROTEASOMAL UBIQUITIN RECEPTOR ADRM1"/>
    <property type="match status" value="1"/>
</dbReference>
<evidence type="ECO:0000313" key="9">
    <source>
        <dbReference type="Proteomes" id="UP000095009"/>
    </source>
</evidence>